<dbReference type="PROSITE" id="PS51257">
    <property type="entry name" value="PROKAR_LIPOPROTEIN"/>
    <property type="match status" value="1"/>
</dbReference>
<dbReference type="InterPro" id="IPR029058">
    <property type="entry name" value="AB_hydrolase_fold"/>
</dbReference>
<dbReference type="Gene3D" id="3.40.50.1820">
    <property type="entry name" value="alpha/beta hydrolase"/>
    <property type="match status" value="1"/>
</dbReference>
<dbReference type="PANTHER" id="PTHR34853:SF1">
    <property type="entry name" value="LIPASE 5"/>
    <property type="match status" value="1"/>
</dbReference>
<name>A0ABY6B630_9BURK</name>
<reference evidence="2" key="1">
    <citation type="submission" date="2022-10" db="EMBL/GenBank/DDBJ databases">
        <title>Characterization and whole genome sequencing of a new Roseateles species, isolated from fresh water.</title>
        <authorList>
            <person name="Guliayeva D.Y."/>
            <person name="Akhremchuk A.E."/>
            <person name="Sikolenko M.A."/>
            <person name="Valentovich L.N."/>
            <person name="Sidarenka A.V."/>
        </authorList>
    </citation>
    <scope>NUCLEOTIDE SEQUENCE</scope>
    <source>
        <strain evidence="2">BIM B-1768</strain>
    </source>
</reference>
<feature type="chain" id="PRO_5045858172" evidence="1">
    <location>
        <begin position="21"/>
        <end position="453"/>
    </location>
</feature>
<evidence type="ECO:0000313" key="3">
    <source>
        <dbReference type="Proteomes" id="UP001064933"/>
    </source>
</evidence>
<keyword evidence="3" id="KW-1185">Reference proteome</keyword>
<gene>
    <name evidence="2" type="ORF">N4261_03460</name>
</gene>
<organism evidence="2 3">
    <name type="scientific">Roseateles amylovorans</name>
    <dbReference type="NCBI Taxonomy" id="2978473"/>
    <lineage>
        <taxon>Bacteria</taxon>
        <taxon>Pseudomonadati</taxon>
        <taxon>Pseudomonadota</taxon>
        <taxon>Betaproteobacteria</taxon>
        <taxon>Burkholderiales</taxon>
        <taxon>Sphaerotilaceae</taxon>
        <taxon>Roseateles</taxon>
    </lineage>
</organism>
<dbReference type="Gene3D" id="1.10.260.160">
    <property type="match status" value="1"/>
</dbReference>
<evidence type="ECO:0000256" key="1">
    <source>
        <dbReference type="SAM" id="SignalP"/>
    </source>
</evidence>
<dbReference type="Pfam" id="PF03583">
    <property type="entry name" value="LIP"/>
    <property type="match status" value="1"/>
</dbReference>
<accession>A0ABY6B630</accession>
<dbReference type="PIRSF" id="PIRSF029171">
    <property type="entry name" value="Esterase_LipA"/>
    <property type="match status" value="1"/>
</dbReference>
<dbReference type="EMBL" id="CP104562">
    <property type="protein sequence ID" value="UXH79008.1"/>
    <property type="molecule type" value="Genomic_DNA"/>
</dbReference>
<dbReference type="PANTHER" id="PTHR34853">
    <property type="match status" value="1"/>
</dbReference>
<protein>
    <submittedName>
        <fullName evidence="2">Prolyl oligopeptidase family serine peptidase</fullName>
    </submittedName>
</protein>
<dbReference type="SUPFAM" id="SSF53474">
    <property type="entry name" value="alpha/beta-Hydrolases"/>
    <property type="match status" value="1"/>
</dbReference>
<sequence>MKSQFTLGGLALAASVLLTACGGGTDESRDDPPPARGTLMLGLLAAPTVTKATIDAGTTAKGVIALAGAAKCDVEIRYVYYMTRDPQGNPATASAGVFVPSGTDAACSGQRPVVLYAHGTTTDKAFNMAQVDTNAEGSLVMAFYAAQGFIVVAPNYMGYDRSGLQYTPYLNAESSAIDMVDGLRAAKAHLAVEGASKPSSKLLITGYSQGGHVAMATQKVIERDYASEFTVTAAGPMSGPYNLVKMGDAVTGGTINAGATLFLPLQLTSYQKAYGNIYSSPTEVYQSPYAATAETLFPSTESLTQLITEGKLPADATFTKLFGTGGLLTDSFRTGYAASNFRKALQTNTLLGWTPKAPMAMCGGAQDPTVFFFNTTDAQADFLSRGKAYPAFNLESRATLPAGASGDLVYGGFQQAKAAAGTGATAAYHGTLVPPFCNALVRGYFQTVLAAGQ</sequence>
<dbReference type="Proteomes" id="UP001064933">
    <property type="component" value="Chromosome"/>
</dbReference>
<proteinExistence type="predicted"/>
<feature type="signal peptide" evidence="1">
    <location>
        <begin position="1"/>
        <end position="20"/>
    </location>
</feature>
<keyword evidence="1" id="KW-0732">Signal</keyword>
<dbReference type="RefSeq" id="WP_261758828.1">
    <property type="nucleotide sequence ID" value="NZ_CP104562.2"/>
</dbReference>
<dbReference type="InterPro" id="IPR005152">
    <property type="entry name" value="Lipase_secreted"/>
</dbReference>
<evidence type="ECO:0000313" key="2">
    <source>
        <dbReference type="EMBL" id="UXH79008.1"/>
    </source>
</evidence>